<dbReference type="InterPro" id="IPR006656">
    <property type="entry name" value="Mopterin_OxRdtase"/>
</dbReference>
<dbReference type="STRING" id="52694.ACWI_24310"/>
<evidence type="ECO:0000256" key="5">
    <source>
        <dbReference type="ARBA" id="ARBA00007023"/>
    </source>
</evidence>
<comment type="cofactor">
    <cofactor evidence="2">
        <name>[4Fe-4S] cluster</name>
        <dbReference type="ChEBI" id="CHEBI:49883"/>
    </cofactor>
</comment>
<dbReference type="PROSITE" id="PS00932">
    <property type="entry name" value="MOLYBDOPTERIN_PROK_3"/>
    <property type="match status" value="1"/>
</dbReference>
<dbReference type="EC" id="1.1.99.33" evidence="22"/>
<dbReference type="PROSITE" id="PS51379">
    <property type="entry name" value="4FE4S_FER_2"/>
    <property type="match status" value="1"/>
</dbReference>
<dbReference type="Gene3D" id="2.40.40.20">
    <property type="match status" value="1"/>
</dbReference>
<evidence type="ECO:0000256" key="8">
    <source>
        <dbReference type="ARBA" id="ARBA00022714"/>
    </source>
</evidence>
<dbReference type="EMBL" id="LKEU01000033">
    <property type="protein sequence ID" value="OFV70226.1"/>
    <property type="molecule type" value="Genomic_DNA"/>
</dbReference>
<reference evidence="22 23" key="1">
    <citation type="submission" date="2015-09" db="EMBL/GenBank/DDBJ databases">
        <title>Genome sequence of Acetobacterium wieringae DSM 1911.</title>
        <authorList>
            <person name="Poehlein A."/>
            <person name="Bengelsdorf F.R."/>
            <person name="Schiel-Bengelsdorf B."/>
            <person name="Duerre P."/>
            <person name="Daniel R."/>
        </authorList>
    </citation>
    <scope>NUCLEOTIDE SEQUENCE [LARGE SCALE GENOMIC DNA]</scope>
    <source>
        <strain evidence="22 23">DSM 1911</strain>
    </source>
</reference>
<dbReference type="InterPro" id="IPR019574">
    <property type="entry name" value="NADH_UbQ_OxRdtase_Gsu_4Fe4S-bd"/>
</dbReference>
<feature type="domain" description="4Fe-4S ferredoxin-type" evidence="19">
    <location>
        <begin position="181"/>
        <end position="210"/>
    </location>
</feature>
<name>A0A1F2PHM9_9FIRM</name>
<evidence type="ECO:0000256" key="6">
    <source>
        <dbReference type="ARBA" id="ARBA00022485"/>
    </source>
</evidence>
<dbReference type="GO" id="GO:0043546">
    <property type="term" value="F:molybdopterin cofactor binding"/>
    <property type="evidence" value="ECO:0007669"/>
    <property type="project" value="InterPro"/>
</dbReference>
<evidence type="ECO:0000313" key="23">
    <source>
        <dbReference type="Proteomes" id="UP000176244"/>
    </source>
</evidence>
<keyword evidence="10" id="KW-0677">Repeat</keyword>
<dbReference type="PANTHER" id="PTHR43105:SF14">
    <property type="entry name" value="FORMATE DEHYDROGENASE H"/>
    <property type="match status" value="1"/>
</dbReference>
<keyword evidence="13" id="KW-0408">Iron</keyword>
<evidence type="ECO:0000256" key="13">
    <source>
        <dbReference type="ARBA" id="ARBA00023004"/>
    </source>
</evidence>
<dbReference type="InterPro" id="IPR027467">
    <property type="entry name" value="MopterinOxRdtase_cofactor_BS"/>
</dbReference>
<keyword evidence="14" id="KW-0411">Iron-sulfur</keyword>
<evidence type="ECO:0000259" key="18">
    <source>
        <dbReference type="PROSITE" id="PS51085"/>
    </source>
</evidence>
<dbReference type="PROSITE" id="PS00198">
    <property type="entry name" value="4FE4S_FER_1"/>
    <property type="match status" value="1"/>
</dbReference>
<dbReference type="InterPro" id="IPR006963">
    <property type="entry name" value="Mopterin_OxRdtase_4Fe-4S_dom"/>
</dbReference>
<dbReference type="SUPFAM" id="SSF54862">
    <property type="entry name" value="4Fe-4S ferredoxins"/>
    <property type="match status" value="1"/>
</dbReference>
<dbReference type="PROSITE" id="PS51839">
    <property type="entry name" value="4FE4S_HC3"/>
    <property type="match status" value="1"/>
</dbReference>
<keyword evidence="6" id="KW-0004">4Fe-4S</keyword>
<sequence>MITVTINNKLCQAEADQTILQVATDNGIHIPTLCHMDGIHDSFSCRICVVEVVGARTLIPACAGKVADGMVVNTATESVLSARRNIVNLLLSNGEHNCLSCEKSGECSLQSIAYELGIEAPPFIMESIEKPTVDDSSVMIVRDNRKCILCRRCVTACNDIVCNDVLSLGFRGSDTTVICDNNIDMGSSSCVQCGQCVQACPVGALTDKKSIGKARSWEVKKVRTTCPYCGVGCQLNLHVKGDKIVKVTGVEDAYPNKGRLCVKGRYGYDFIYSPERLTTPLIKENGKFREASWDEALDLVANKFKEIIAADGPDAVGGISCARSINEDSYQMQKLFRAAFKSPNIDHCARVCHAPTVAGLIKSFGTGGMTNSIEEFADTNCLFVIGSNMTEAHPVASTFVKNGQRNGAKLIVVDPRKAKLADYADEFAQIKVGSDVAFLNGLMNVLITEDLYDKDFVRDHCDNFDALKEKVLEYPPKRASEISGVSEEQIISIAHMLADNKPGMAIYTLGITEHTCGTNNVMSVANLQMLLGNVGKPNTGVNPLRGQNNVQGACDMGALPNTYHGYQSVTDPAAKAKFEQAWNVEGLPDKLGLMIPDMFEKLETKEMKAIYIFGENVVGTEPDISHVIKCLEAAEFVVCNDIFQTETTQYADVVLPAAAWSEDEGTFTNCERRISRVRKVKEAPGIAKPNWWIFREIAKRFGQTWEADSGQELWDNEIAPLAPVFAGATFDKLDQGGIQWPCKTPEDPGTQILHLDGNFTHGKGHLMALDWTPPAEVPDADYPFTLSTGRRLYHYHTRTQTGRCEGLNELLPEEYADISEVDAARLGIEHGEMIVVKSRRGTVKVKAQVSERIPEGLVWMAMHYFENNANWLTTRSGDTITKTPEYKACAVAIEKIQ</sequence>
<dbReference type="NCBIfam" id="TIGR01591">
    <property type="entry name" value="Fdh-alpha"/>
    <property type="match status" value="1"/>
</dbReference>
<dbReference type="GO" id="GO:0003954">
    <property type="term" value="F:NADH dehydrogenase activity"/>
    <property type="evidence" value="ECO:0007669"/>
    <property type="project" value="TreeGrafter"/>
</dbReference>
<dbReference type="GO" id="GO:0016020">
    <property type="term" value="C:membrane"/>
    <property type="evidence" value="ECO:0007669"/>
    <property type="project" value="UniProtKB-SubCell"/>
</dbReference>
<dbReference type="InterPro" id="IPR006657">
    <property type="entry name" value="MoPterin_dinucl-bd_dom"/>
</dbReference>
<dbReference type="OrthoDB" id="9803192at2"/>
<proteinExistence type="inferred from homology"/>
<keyword evidence="9" id="KW-0479">Metal-binding</keyword>
<evidence type="ECO:0000256" key="16">
    <source>
        <dbReference type="ARBA" id="ARBA00023136"/>
    </source>
</evidence>
<dbReference type="PIRSF" id="PIRSF036643">
    <property type="entry name" value="FDH_alpha"/>
    <property type="match status" value="1"/>
</dbReference>
<dbReference type="GO" id="GO:0051539">
    <property type="term" value="F:4 iron, 4 sulfur cluster binding"/>
    <property type="evidence" value="ECO:0007669"/>
    <property type="project" value="UniProtKB-KW"/>
</dbReference>
<evidence type="ECO:0000259" key="19">
    <source>
        <dbReference type="PROSITE" id="PS51379"/>
    </source>
</evidence>
<dbReference type="InterPro" id="IPR006655">
    <property type="entry name" value="Mopterin_OxRdtase_prok_CS"/>
</dbReference>
<dbReference type="InterPro" id="IPR036010">
    <property type="entry name" value="2Fe-2S_ferredoxin-like_sf"/>
</dbReference>
<evidence type="ECO:0000256" key="15">
    <source>
        <dbReference type="ARBA" id="ARBA00023027"/>
    </source>
</evidence>
<comment type="similarity">
    <text evidence="4">Belongs to the complex I 75 kDa subunit family.</text>
</comment>
<evidence type="ECO:0000259" key="21">
    <source>
        <dbReference type="PROSITE" id="PS51839"/>
    </source>
</evidence>
<evidence type="ECO:0000256" key="3">
    <source>
        <dbReference type="ARBA" id="ARBA00004370"/>
    </source>
</evidence>
<dbReference type="InterPro" id="IPR009010">
    <property type="entry name" value="Asp_de-COase-like_dom_sf"/>
</dbReference>
<comment type="cofactor">
    <cofactor evidence="17">
        <name>[2Fe-2S] cluster</name>
        <dbReference type="ChEBI" id="CHEBI:190135"/>
    </cofactor>
</comment>
<organism evidence="22 23">
    <name type="scientific">Acetobacterium wieringae</name>
    <dbReference type="NCBI Taxonomy" id="52694"/>
    <lineage>
        <taxon>Bacteria</taxon>
        <taxon>Bacillati</taxon>
        <taxon>Bacillota</taxon>
        <taxon>Clostridia</taxon>
        <taxon>Eubacteriales</taxon>
        <taxon>Eubacteriaceae</taxon>
        <taxon>Acetobacterium</taxon>
    </lineage>
</organism>
<comment type="caution">
    <text evidence="22">The sequence shown here is derived from an EMBL/GenBank/DDBJ whole genome shotgun (WGS) entry which is preliminary data.</text>
</comment>
<keyword evidence="12 22" id="KW-0560">Oxidoreductase</keyword>
<keyword evidence="15" id="KW-0520">NAD</keyword>
<dbReference type="SMART" id="SM00929">
    <property type="entry name" value="NADH-G_4Fe-4S_3"/>
    <property type="match status" value="1"/>
</dbReference>
<comment type="cofactor">
    <cofactor evidence="1">
        <name>Mo-bis(molybdopterin guanine dinucleotide)</name>
        <dbReference type="ChEBI" id="CHEBI:60539"/>
    </cofactor>
</comment>
<dbReference type="Gene3D" id="3.40.228.10">
    <property type="entry name" value="Dimethylsulfoxide Reductase, domain 2"/>
    <property type="match status" value="1"/>
</dbReference>
<dbReference type="GO" id="GO:0046872">
    <property type="term" value="F:metal ion binding"/>
    <property type="evidence" value="ECO:0007669"/>
    <property type="project" value="UniProtKB-KW"/>
</dbReference>
<evidence type="ECO:0000256" key="1">
    <source>
        <dbReference type="ARBA" id="ARBA00001942"/>
    </source>
</evidence>
<dbReference type="Gene3D" id="2.20.25.90">
    <property type="entry name" value="ADC-like domains"/>
    <property type="match status" value="1"/>
</dbReference>
<dbReference type="Pfam" id="PF10588">
    <property type="entry name" value="NADH-G_4Fe-4S_3"/>
    <property type="match status" value="1"/>
</dbReference>
<dbReference type="Proteomes" id="UP000176244">
    <property type="component" value="Unassembled WGS sequence"/>
</dbReference>
<dbReference type="SUPFAM" id="SSF53706">
    <property type="entry name" value="Formate dehydrogenase/DMSO reductase, domains 1-3"/>
    <property type="match status" value="1"/>
</dbReference>
<dbReference type="SUPFAM" id="SSF54292">
    <property type="entry name" value="2Fe-2S ferredoxin-like"/>
    <property type="match status" value="1"/>
</dbReference>
<evidence type="ECO:0000256" key="12">
    <source>
        <dbReference type="ARBA" id="ARBA00023002"/>
    </source>
</evidence>
<keyword evidence="11" id="KW-1278">Translocase</keyword>
<dbReference type="InterPro" id="IPR017896">
    <property type="entry name" value="4Fe4S_Fe-S-bd"/>
</dbReference>
<dbReference type="CDD" id="cd02753">
    <property type="entry name" value="MopB_Formate-Dh-H"/>
    <property type="match status" value="1"/>
</dbReference>
<comment type="similarity">
    <text evidence="5">In the C-terminal section; belongs to the prokaryotic molybdopterin-containing oxidoreductase family.</text>
</comment>
<evidence type="ECO:0000313" key="22">
    <source>
        <dbReference type="EMBL" id="OFV70226.1"/>
    </source>
</evidence>
<gene>
    <name evidence="22" type="primary">fdhF</name>
    <name evidence="22" type="ORF">ACWI_24310</name>
</gene>
<dbReference type="PANTHER" id="PTHR43105">
    <property type="entry name" value="RESPIRATORY NITRATE REDUCTASE"/>
    <property type="match status" value="1"/>
</dbReference>
<dbReference type="GO" id="GO:0015942">
    <property type="term" value="P:formate metabolic process"/>
    <property type="evidence" value="ECO:0007669"/>
    <property type="project" value="InterPro"/>
</dbReference>
<feature type="domain" description="2Fe-2S ferredoxin-type" evidence="18">
    <location>
        <begin position="1"/>
        <end position="78"/>
    </location>
</feature>
<dbReference type="InterPro" id="IPR041924">
    <property type="entry name" value="Formate_Dh-H_N"/>
</dbReference>
<dbReference type="InterPro" id="IPR041925">
    <property type="entry name" value="CT_Formate-Dh_H"/>
</dbReference>
<dbReference type="PROSITE" id="PS00490">
    <property type="entry name" value="MOLYBDOPTERIN_PROK_2"/>
    <property type="match status" value="1"/>
</dbReference>
<dbReference type="InterPro" id="IPR050123">
    <property type="entry name" value="Prok_molybdopt-oxidoreductase"/>
</dbReference>
<keyword evidence="7" id="KW-0500">Molybdenum</keyword>
<keyword evidence="8" id="KW-0001">2Fe-2S</keyword>
<feature type="domain" description="4Fe-4S Mo/W bis-MGD-type" evidence="20">
    <location>
        <begin position="219"/>
        <end position="275"/>
    </location>
</feature>
<dbReference type="PROSITE" id="PS51085">
    <property type="entry name" value="2FE2S_FER_2"/>
    <property type="match status" value="1"/>
</dbReference>
<evidence type="ECO:0000256" key="9">
    <source>
        <dbReference type="ARBA" id="ARBA00022723"/>
    </source>
</evidence>
<dbReference type="SUPFAM" id="SSF50692">
    <property type="entry name" value="ADC-like"/>
    <property type="match status" value="1"/>
</dbReference>
<accession>A0A1F2PHM9</accession>
<keyword evidence="16" id="KW-0472">Membrane</keyword>
<dbReference type="CDD" id="cd00207">
    <property type="entry name" value="fer2"/>
    <property type="match status" value="1"/>
</dbReference>
<dbReference type="FunFam" id="3.30.70.20:FF:000035">
    <property type="entry name" value="Iron hydrogenase 1"/>
    <property type="match status" value="1"/>
</dbReference>
<dbReference type="Pfam" id="PF00384">
    <property type="entry name" value="Molybdopterin"/>
    <property type="match status" value="1"/>
</dbReference>
<dbReference type="FunFam" id="2.20.25.90:FF:000001">
    <property type="entry name" value="Formate dehydrogenase subunit alpha"/>
    <property type="match status" value="1"/>
</dbReference>
<dbReference type="CDD" id="cd02790">
    <property type="entry name" value="MopB_CT_Formate-Dh_H"/>
    <property type="match status" value="1"/>
</dbReference>
<dbReference type="Gene3D" id="3.30.70.20">
    <property type="match status" value="1"/>
</dbReference>
<protein>
    <submittedName>
        <fullName evidence="22">Formate dehydrogenase H</fullName>
        <ecNumber evidence="22">1.1.99.33</ecNumber>
        <ecNumber evidence="22">1.2.1.2</ecNumber>
    </submittedName>
</protein>
<dbReference type="Pfam" id="PF04879">
    <property type="entry name" value="Molybdop_Fe4S4"/>
    <property type="match status" value="1"/>
</dbReference>
<dbReference type="PROSITE" id="PS00551">
    <property type="entry name" value="MOLYBDOPTERIN_PROK_1"/>
    <property type="match status" value="1"/>
</dbReference>
<dbReference type="FunFam" id="3.40.228.10:FF:000002">
    <property type="entry name" value="Formate dehydrogenase subunit alpha"/>
    <property type="match status" value="1"/>
</dbReference>
<evidence type="ECO:0000256" key="2">
    <source>
        <dbReference type="ARBA" id="ARBA00001966"/>
    </source>
</evidence>
<dbReference type="PROSITE" id="PS51669">
    <property type="entry name" value="4FE4S_MOW_BIS_MGD"/>
    <property type="match status" value="1"/>
</dbReference>
<dbReference type="FunFam" id="3.10.20.740:FF:000004">
    <property type="entry name" value="NADH-quinone oxidoreductase"/>
    <property type="match status" value="1"/>
</dbReference>
<dbReference type="GO" id="GO:0051537">
    <property type="term" value="F:2 iron, 2 sulfur cluster binding"/>
    <property type="evidence" value="ECO:0007669"/>
    <property type="project" value="UniProtKB-KW"/>
</dbReference>
<dbReference type="Pfam" id="PF12838">
    <property type="entry name" value="Fer4_7"/>
    <property type="match status" value="1"/>
</dbReference>
<dbReference type="InterPro" id="IPR017900">
    <property type="entry name" value="4Fe4S_Fe_S_CS"/>
</dbReference>
<dbReference type="RefSeq" id="WP_070371703.1">
    <property type="nucleotide sequence ID" value="NZ_LKEU01000033.1"/>
</dbReference>
<dbReference type="InterPro" id="IPR001041">
    <property type="entry name" value="2Fe-2S_ferredoxin-type"/>
</dbReference>
<dbReference type="InterPro" id="IPR006478">
    <property type="entry name" value="Formate_DH_asu"/>
</dbReference>
<dbReference type="GO" id="GO:0022904">
    <property type="term" value="P:respiratory electron transport chain"/>
    <property type="evidence" value="ECO:0007669"/>
    <property type="project" value="TreeGrafter"/>
</dbReference>
<evidence type="ECO:0000259" key="20">
    <source>
        <dbReference type="PROSITE" id="PS51669"/>
    </source>
</evidence>
<evidence type="ECO:0000256" key="17">
    <source>
        <dbReference type="ARBA" id="ARBA00034078"/>
    </source>
</evidence>
<dbReference type="Pfam" id="PF13510">
    <property type="entry name" value="Fer2_4"/>
    <property type="match status" value="1"/>
</dbReference>
<dbReference type="Gene3D" id="3.10.20.740">
    <property type="match status" value="1"/>
</dbReference>
<evidence type="ECO:0000256" key="14">
    <source>
        <dbReference type="ARBA" id="ARBA00023014"/>
    </source>
</evidence>
<dbReference type="GO" id="GO:0008863">
    <property type="term" value="F:formate dehydrogenase (NAD+) activity"/>
    <property type="evidence" value="ECO:0007669"/>
    <property type="project" value="InterPro"/>
</dbReference>
<dbReference type="AlphaFoldDB" id="A0A1F2PHM9"/>
<dbReference type="EC" id="1.2.1.2" evidence="22"/>
<feature type="domain" description="4Fe-4S His(Cys)3-ligated-type" evidence="21">
    <location>
        <begin position="78"/>
        <end position="117"/>
    </location>
</feature>
<evidence type="ECO:0000256" key="11">
    <source>
        <dbReference type="ARBA" id="ARBA00022967"/>
    </source>
</evidence>
<dbReference type="Pfam" id="PF01568">
    <property type="entry name" value="Molydop_binding"/>
    <property type="match status" value="1"/>
</dbReference>
<evidence type="ECO:0000256" key="7">
    <source>
        <dbReference type="ARBA" id="ARBA00022505"/>
    </source>
</evidence>
<dbReference type="SMART" id="SM00926">
    <property type="entry name" value="Molybdop_Fe4S4"/>
    <property type="match status" value="1"/>
</dbReference>
<comment type="subcellular location">
    <subcellularLocation>
        <location evidence="3">Membrane</location>
    </subcellularLocation>
</comment>
<dbReference type="Gene3D" id="3.40.50.740">
    <property type="match status" value="1"/>
</dbReference>
<evidence type="ECO:0000256" key="10">
    <source>
        <dbReference type="ARBA" id="ARBA00022737"/>
    </source>
</evidence>
<evidence type="ECO:0000256" key="4">
    <source>
        <dbReference type="ARBA" id="ARBA00005404"/>
    </source>
</evidence>